<dbReference type="Gene3D" id="3.30.40.10">
    <property type="entry name" value="Zinc/RING finger domain, C3HC4 (zinc finger)"/>
    <property type="match status" value="1"/>
</dbReference>
<accession>A0A0S4MM12</accession>
<evidence type="ECO:0000256" key="10">
    <source>
        <dbReference type="SAM" id="Phobius"/>
    </source>
</evidence>
<proteinExistence type="predicted"/>
<dbReference type="InterPro" id="IPR011016">
    <property type="entry name" value="Znf_RING-CH"/>
</dbReference>
<feature type="transmembrane region" description="Helical" evidence="10">
    <location>
        <begin position="164"/>
        <end position="186"/>
    </location>
</feature>
<keyword evidence="13" id="KW-1185">Reference proteome</keyword>
<dbReference type="EMBL" id="LN902848">
    <property type="protein sequence ID" value="CUT99787.1"/>
    <property type="molecule type" value="Genomic_DNA"/>
</dbReference>
<reference evidence="12" key="1">
    <citation type="journal article" date="2013" name="Nature">
        <title>The genomes of four tapeworm species reveal adaptations to parasitism.</title>
        <authorList>
            <person name="Tsai I.J."/>
            <person name="Zarowiecki M."/>
            <person name="Holroyd N."/>
            <person name="Garciarrubio A."/>
            <person name="Sanchez-Flores A."/>
            <person name="Brooks K.L."/>
            <person name="Tracey A."/>
            <person name="Bobes R.J."/>
            <person name="Fragoso G."/>
            <person name="Sciutto E."/>
            <person name="Aslett M."/>
            <person name="Beasley H."/>
            <person name="Bennett H.M."/>
            <person name="Cai J."/>
            <person name="Camicia F."/>
            <person name="Clark R."/>
            <person name="Cucher M."/>
            <person name="De Silva N."/>
            <person name="Day T.A."/>
            <person name="Deplazes P."/>
            <person name="Estrada K."/>
            <person name="Fernandez C."/>
            <person name="Holland P.W."/>
            <person name="Hou J."/>
            <person name="Hu S."/>
            <person name="Huckvale T."/>
            <person name="Hung S.S."/>
            <person name="Kamenetzky L."/>
            <person name="Keane J.A."/>
            <person name="Kiss F."/>
            <person name="Koziol U."/>
            <person name="Lambert O."/>
            <person name="Liu K."/>
            <person name="Luo X."/>
            <person name="Luo Y."/>
            <person name="Macchiaroli N."/>
            <person name="Nichol S."/>
            <person name="Paps J."/>
            <person name="Parkinson J."/>
            <person name="Pouchkina-Stantcheva N."/>
            <person name="Riddiford N."/>
            <person name="Rosenzvit M."/>
            <person name="Salinas G."/>
            <person name="Wasmuth J.D."/>
            <person name="Zamanian M."/>
            <person name="Zheng Y."/>
            <person name="Cai X."/>
            <person name="Soberon X."/>
            <person name="Olson P.D."/>
            <person name="Laclette J.P."/>
            <person name="Brehm K."/>
            <person name="Berriman M."/>
            <person name="Garciarrubio A."/>
            <person name="Bobes R.J."/>
            <person name="Fragoso G."/>
            <person name="Sanchez-Flores A."/>
            <person name="Estrada K."/>
            <person name="Cevallos M.A."/>
            <person name="Morett E."/>
            <person name="Gonzalez V."/>
            <person name="Portillo T."/>
            <person name="Ochoa-Leyva A."/>
            <person name="Jose M.V."/>
            <person name="Sciutto E."/>
            <person name="Landa A."/>
            <person name="Jimenez L."/>
            <person name="Valdes V."/>
            <person name="Carrero J.C."/>
            <person name="Larralde C."/>
            <person name="Morales-Montor J."/>
            <person name="Limon-Lason J."/>
            <person name="Soberon X."/>
            <person name="Laclette J.P."/>
        </authorList>
    </citation>
    <scope>NUCLEOTIDE SEQUENCE [LARGE SCALE GENOMIC DNA]</scope>
</reference>
<evidence type="ECO:0000313" key="12">
    <source>
        <dbReference type="EMBL" id="CUT99787.1"/>
    </source>
</evidence>
<evidence type="ECO:0000256" key="1">
    <source>
        <dbReference type="ARBA" id="ARBA00004141"/>
    </source>
</evidence>
<evidence type="ECO:0000259" key="11">
    <source>
        <dbReference type="PROSITE" id="PS51292"/>
    </source>
</evidence>
<keyword evidence="4" id="KW-0479">Metal-binding</keyword>
<dbReference type="AlphaFoldDB" id="A0A0S4MM12"/>
<evidence type="ECO:0000256" key="8">
    <source>
        <dbReference type="ARBA" id="ARBA00022989"/>
    </source>
</evidence>
<dbReference type="Proteomes" id="UP000017246">
    <property type="component" value="Unassembled WGS sequence"/>
</dbReference>
<keyword evidence="2" id="KW-0808">Transferase</keyword>
<comment type="subcellular location">
    <subcellularLocation>
        <location evidence="1">Membrane</location>
        <topology evidence="1">Multi-pass membrane protein</topology>
    </subcellularLocation>
</comment>
<dbReference type="OMA" id="YEIRTCA"/>
<evidence type="ECO:0000256" key="7">
    <source>
        <dbReference type="ARBA" id="ARBA00022833"/>
    </source>
</evidence>
<reference evidence="12" key="2">
    <citation type="submission" date="2015-11" db="EMBL/GenBank/DDBJ databases">
        <authorList>
            <person name="Zhang Y."/>
            <person name="Guo Z."/>
        </authorList>
    </citation>
    <scope>NUCLEOTIDE SEQUENCE</scope>
</reference>
<keyword evidence="5" id="KW-0863">Zinc-finger</keyword>
<dbReference type="InterPro" id="IPR013083">
    <property type="entry name" value="Znf_RING/FYVE/PHD"/>
</dbReference>
<keyword evidence="3 10" id="KW-0812">Transmembrane</keyword>
<evidence type="ECO:0000256" key="4">
    <source>
        <dbReference type="ARBA" id="ARBA00022723"/>
    </source>
</evidence>
<evidence type="ECO:0000256" key="9">
    <source>
        <dbReference type="ARBA" id="ARBA00023136"/>
    </source>
</evidence>
<name>A0A0S4MM12_ECHMU</name>
<organism evidence="12 13">
    <name type="scientific">Echinococcus multilocularis</name>
    <name type="common">Fox tapeworm</name>
    <dbReference type="NCBI Taxonomy" id="6211"/>
    <lineage>
        <taxon>Eukaryota</taxon>
        <taxon>Metazoa</taxon>
        <taxon>Spiralia</taxon>
        <taxon>Lophotrochozoa</taxon>
        <taxon>Platyhelminthes</taxon>
        <taxon>Cestoda</taxon>
        <taxon>Eucestoda</taxon>
        <taxon>Cyclophyllidea</taxon>
        <taxon>Taeniidae</taxon>
        <taxon>Echinococcus</taxon>
    </lineage>
</organism>
<keyword evidence="6" id="KW-0833">Ubl conjugation pathway</keyword>
<dbReference type="STRING" id="6211.A0A0S4MM12"/>
<keyword evidence="8 10" id="KW-1133">Transmembrane helix</keyword>
<dbReference type="CDD" id="cd16495">
    <property type="entry name" value="RING_CH-C4HC3_MARCH"/>
    <property type="match status" value="1"/>
</dbReference>
<evidence type="ECO:0000256" key="6">
    <source>
        <dbReference type="ARBA" id="ARBA00022786"/>
    </source>
</evidence>
<feature type="domain" description="RING-CH-type" evidence="11">
    <location>
        <begin position="35"/>
        <end position="104"/>
    </location>
</feature>
<keyword evidence="7" id="KW-0862">Zinc</keyword>
<evidence type="ECO:0000313" key="13">
    <source>
        <dbReference type="Proteomes" id="UP000017246"/>
    </source>
</evidence>
<dbReference type="SUPFAM" id="SSF57850">
    <property type="entry name" value="RING/U-box"/>
    <property type="match status" value="1"/>
</dbReference>
<dbReference type="PROSITE" id="PS51292">
    <property type="entry name" value="ZF_RING_CH"/>
    <property type="match status" value="1"/>
</dbReference>
<dbReference type="PANTHER" id="PTHR46065">
    <property type="entry name" value="E3 UBIQUITIN-PROTEIN LIGASE MARCH 2/3 FAMILY MEMBER"/>
    <property type="match status" value="1"/>
</dbReference>
<dbReference type="GO" id="GO:0008270">
    <property type="term" value="F:zinc ion binding"/>
    <property type="evidence" value="ECO:0007669"/>
    <property type="project" value="UniProtKB-KW"/>
</dbReference>
<dbReference type="SMART" id="SM00744">
    <property type="entry name" value="RINGv"/>
    <property type="match status" value="1"/>
</dbReference>
<sequence length="237" mass="27056">MEIALSQGFATASVPPLPTPNVAANPQAVGSTSSICQDGFYFCRICRESNEFTNEGKLDSCGRLIAPCMCDGSLKYVHERCVQHWIEVSQSRNCEVCRFEYEIRTCAKWKRRLFFSRMLFNLLTFDSITLLLTALVIWWCVFVVTDFDVYKHFPAMPFGVSIPIIIMAIPLSVFGMIVFIFTTRFYRKLSDLWCRLNCVSVVGEPPEERIASLRLQHHSQCIQAHVDDESDIFTAIP</sequence>
<feature type="transmembrane region" description="Helical" evidence="10">
    <location>
        <begin position="118"/>
        <end position="144"/>
    </location>
</feature>
<dbReference type="GO" id="GO:0016020">
    <property type="term" value="C:membrane"/>
    <property type="evidence" value="ECO:0007669"/>
    <property type="project" value="UniProtKB-SubCell"/>
</dbReference>
<dbReference type="GO" id="GO:0016740">
    <property type="term" value="F:transferase activity"/>
    <property type="evidence" value="ECO:0007669"/>
    <property type="project" value="UniProtKB-KW"/>
</dbReference>
<evidence type="ECO:0000256" key="3">
    <source>
        <dbReference type="ARBA" id="ARBA00022692"/>
    </source>
</evidence>
<protein>
    <submittedName>
        <fullName evidence="12">E3 ubiquitin protein ligase MARCH8</fullName>
    </submittedName>
</protein>
<dbReference type="PANTHER" id="PTHR46065:SF3">
    <property type="entry name" value="FI20425P1"/>
    <property type="match status" value="1"/>
</dbReference>
<evidence type="ECO:0000256" key="2">
    <source>
        <dbReference type="ARBA" id="ARBA00022679"/>
    </source>
</evidence>
<evidence type="ECO:0000256" key="5">
    <source>
        <dbReference type="ARBA" id="ARBA00022771"/>
    </source>
</evidence>
<dbReference type="Pfam" id="PF12906">
    <property type="entry name" value="RINGv"/>
    <property type="match status" value="1"/>
</dbReference>
<dbReference type="OrthoDB" id="264354at2759"/>
<keyword evidence="9 10" id="KW-0472">Membrane</keyword>